<dbReference type="Proteomes" id="UP000295375">
    <property type="component" value="Unassembled WGS sequence"/>
</dbReference>
<reference evidence="2 3" key="1">
    <citation type="submission" date="2019-03" db="EMBL/GenBank/DDBJ databases">
        <title>Genomic Encyclopedia of Type Strains, Phase IV (KMG-IV): sequencing the most valuable type-strain genomes for metagenomic binning, comparative biology and taxonomic classification.</title>
        <authorList>
            <person name="Goeker M."/>
        </authorList>
    </citation>
    <scope>NUCLEOTIDE SEQUENCE [LARGE SCALE GENOMIC DNA]</scope>
    <source>
        <strain evidence="2 3">DSM 103792</strain>
    </source>
</reference>
<organism evidence="2 3">
    <name type="scientific">Permianibacter aggregans</name>
    <dbReference type="NCBI Taxonomy" id="1510150"/>
    <lineage>
        <taxon>Bacteria</taxon>
        <taxon>Pseudomonadati</taxon>
        <taxon>Pseudomonadota</taxon>
        <taxon>Gammaproteobacteria</taxon>
        <taxon>Pseudomonadales</taxon>
        <taxon>Pseudomonadaceae</taxon>
        <taxon>Permianibacter</taxon>
    </lineage>
</organism>
<proteinExistence type="predicted"/>
<gene>
    <name evidence="2" type="ORF">EV696_101187</name>
</gene>
<keyword evidence="3" id="KW-1185">Reference proteome</keyword>
<protein>
    <submittedName>
        <fullName evidence="2">Uncharacterized protein</fullName>
    </submittedName>
</protein>
<name>A0A4R6V4X3_9GAMM</name>
<dbReference type="NCBIfam" id="NF041950">
    <property type="entry name" value="CBU_0585_fam"/>
    <property type="match status" value="1"/>
</dbReference>
<sequence length="63" mass="7419">MSQKIQRTNYRSEATDFLRELEADEQNNRSPARAAEEAKYARVNRLRDKEQAAEKESKIWSGF</sequence>
<evidence type="ECO:0000256" key="1">
    <source>
        <dbReference type="SAM" id="MobiDB-lite"/>
    </source>
</evidence>
<dbReference type="RefSeq" id="WP_133587065.1">
    <property type="nucleotide sequence ID" value="NZ_CP037953.1"/>
</dbReference>
<dbReference type="EMBL" id="SNYM01000001">
    <property type="protein sequence ID" value="TDQ51214.1"/>
    <property type="molecule type" value="Genomic_DNA"/>
</dbReference>
<feature type="region of interest" description="Disordered" evidence="1">
    <location>
        <begin position="20"/>
        <end position="41"/>
    </location>
</feature>
<evidence type="ECO:0000313" key="2">
    <source>
        <dbReference type="EMBL" id="TDQ51214.1"/>
    </source>
</evidence>
<dbReference type="InterPro" id="IPR049640">
    <property type="entry name" value="CBU_0585/lpg0581-like"/>
</dbReference>
<dbReference type="AlphaFoldDB" id="A0A4R6V4X3"/>
<comment type="caution">
    <text evidence="2">The sequence shown here is derived from an EMBL/GenBank/DDBJ whole genome shotgun (WGS) entry which is preliminary data.</text>
</comment>
<accession>A0A4R6V4X3</accession>
<evidence type="ECO:0000313" key="3">
    <source>
        <dbReference type="Proteomes" id="UP000295375"/>
    </source>
</evidence>